<comment type="cofactor">
    <cofactor evidence="1">
        <name>[4Fe-4S] cluster</name>
        <dbReference type="ChEBI" id="CHEBI:49883"/>
    </cofactor>
</comment>
<evidence type="ECO:0000256" key="3">
    <source>
        <dbReference type="ARBA" id="ARBA00022485"/>
    </source>
</evidence>
<dbReference type="NCBIfam" id="TIGR02494">
    <property type="entry name" value="PFLE_PFLC"/>
    <property type="match status" value="1"/>
</dbReference>
<keyword evidence="4" id="KW-0949">S-adenosyl-L-methionine</keyword>
<dbReference type="AlphaFoldDB" id="A0A413CWV8"/>
<dbReference type="RefSeq" id="WP_118356935.1">
    <property type="nucleotide sequence ID" value="NZ_QSAT01000008.1"/>
</dbReference>
<dbReference type="SFLD" id="SFLDG01118">
    <property type="entry name" value="activating_enzymes__group_2"/>
    <property type="match status" value="1"/>
</dbReference>
<dbReference type="CDD" id="cd01335">
    <property type="entry name" value="Radical_SAM"/>
    <property type="match status" value="1"/>
</dbReference>
<evidence type="ECO:0000256" key="5">
    <source>
        <dbReference type="ARBA" id="ARBA00022723"/>
    </source>
</evidence>
<dbReference type="PROSITE" id="PS01087">
    <property type="entry name" value="RADICAL_ACTIVATING"/>
    <property type="match status" value="1"/>
</dbReference>
<sequence>MIRVSNIEKFATHDGPGIRTTVFLKGCPLHCPWCANPETWKMEPTLLHDERKCVQCKTCMYMCAQEAISFPFQWDIDKCIYCKKCEDACLQDAISFVGKDIEIDEVIKEVLKDKDYFDQSNGGVTISGGEPFMQFDAFLELVKQCKENGLHVAVETTGNYSLDKLEQALPYIDLFLMDLKHLDAKKLKDVTGANLDLILNNFRYLAKYCPNKVIVRMPVIPRFNDDICEEVIKFCAVLKLAEVNLLPFHTMGKNKWNQMQKKFKYDQDSMMDRDILNPYMDIGKKWGVKVKIGG</sequence>
<gene>
    <name evidence="12" type="ORF">DWV56_03695</name>
</gene>
<dbReference type="Gene3D" id="3.30.70.20">
    <property type="match status" value="1"/>
</dbReference>
<dbReference type="InterPro" id="IPR001989">
    <property type="entry name" value="Radical_activat_CS"/>
</dbReference>
<keyword evidence="3" id="KW-0004">4Fe-4S</keyword>
<dbReference type="Gene3D" id="3.20.20.70">
    <property type="entry name" value="Aldolase class I"/>
    <property type="match status" value="1"/>
</dbReference>
<organism evidence="12 13">
    <name type="scientific">Holdemanella biformis</name>
    <dbReference type="NCBI Taxonomy" id="1735"/>
    <lineage>
        <taxon>Bacteria</taxon>
        <taxon>Bacillati</taxon>
        <taxon>Bacillota</taxon>
        <taxon>Erysipelotrichia</taxon>
        <taxon>Erysipelotrichales</taxon>
        <taxon>Erysipelotrichaceae</taxon>
        <taxon>Holdemanella</taxon>
    </lineage>
</organism>
<evidence type="ECO:0000259" key="10">
    <source>
        <dbReference type="PROSITE" id="PS51379"/>
    </source>
</evidence>
<evidence type="ECO:0000313" key="12">
    <source>
        <dbReference type="EMBL" id="RGW75846.1"/>
    </source>
</evidence>
<comment type="similarity">
    <text evidence="2">Belongs to the organic radical-activating enzymes family.</text>
</comment>
<feature type="domain" description="4Fe-4S ferredoxin-type" evidence="10">
    <location>
        <begin position="70"/>
        <end position="99"/>
    </location>
</feature>
<dbReference type="InterPro" id="IPR034457">
    <property type="entry name" value="Organic_radical-activating"/>
</dbReference>
<name>A0A413CWV8_9FIRM</name>
<evidence type="ECO:0000256" key="1">
    <source>
        <dbReference type="ARBA" id="ARBA00001966"/>
    </source>
</evidence>
<accession>A0A413CWV8</accession>
<dbReference type="PROSITE" id="PS51918">
    <property type="entry name" value="RADICAL_SAM"/>
    <property type="match status" value="1"/>
</dbReference>
<dbReference type="InterPro" id="IPR040074">
    <property type="entry name" value="BssD/PflA/YjjW"/>
</dbReference>
<dbReference type="SUPFAM" id="SSF102114">
    <property type="entry name" value="Radical SAM enzymes"/>
    <property type="match status" value="1"/>
</dbReference>
<keyword evidence="6" id="KW-0560">Oxidoreductase</keyword>
<comment type="catalytic activity">
    <reaction evidence="9">
        <text>glycyl-[protein] + reduced [flavodoxin] + S-adenosyl-L-methionine = glycin-2-yl radical-[protein] + semiquinone [flavodoxin] + 5'-deoxyadenosine + L-methionine + H(+)</text>
        <dbReference type="Rhea" id="RHEA:61976"/>
        <dbReference type="Rhea" id="RHEA-COMP:10622"/>
        <dbReference type="Rhea" id="RHEA-COMP:14480"/>
        <dbReference type="Rhea" id="RHEA-COMP:15993"/>
        <dbReference type="Rhea" id="RHEA-COMP:15994"/>
        <dbReference type="ChEBI" id="CHEBI:15378"/>
        <dbReference type="ChEBI" id="CHEBI:17319"/>
        <dbReference type="ChEBI" id="CHEBI:29947"/>
        <dbReference type="ChEBI" id="CHEBI:32722"/>
        <dbReference type="ChEBI" id="CHEBI:57618"/>
        <dbReference type="ChEBI" id="CHEBI:57844"/>
        <dbReference type="ChEBI" id="CHEBI:59789"/>
        <dbReference type="ChEBI" id="CHEBI:140311"/>
    </reaction>
</comment>
<comment type="caution">
    <text evidence="12">The sequence shown here is derived from an EMBL/GenBank/DDBJ whole genome shotgun (WGS) entry which is preliminary data.</text>
</comment>
<dbReference type="InterPro" id="IPR012839">
    <property type="entry name" value="Organic_radical_activase"/>
</dbReference>
<dbReference type="GO" id="GO:0051539">
    <property type="term" value="F:4 iron, 4 sulfur cluster binding"/>
    <property type="evidence" value="ECO:0007669"/>
    <property type="project" value="UniProtKB-KW"/>
</dbReference>
<dbReference type="PANTHER" id="PTHR30352:SF4">
    <property type="entry name" value="PYRUVATE FORMATE-LYASE 2-ACTIVATING ENZYME"/>
    <property type="match status" value="1"/>
</dbReference>
<keyword evidence="8" id="KW-0411">Iron-sulfur</keyword>
<protein>
    <submittedName>
        <fullName evidence="12">Glycyl-radical enzyme activating protein</fullName>
    </submittedName>
</protein>
<dbReference type="InterPro" id="IPR007197">
    <property type="entry name" value="rSAM"/>
</dbReference>
<evidence type="ECO:0000256" key="8">
    <source>
        <dbReference type="ARBA" id="ARBA00023014"/>
    </source>
</evidence>
<dbReference type="SFLD" id="SFLDG01066">
    <property type="entry name" value="organic_radical-activating_enz"/>
    <property type="match status" value="1"/>
</dbReference>
<dbReference type="SFLD" id="SFLDS00029">
    <property type="entry name" value="Radical_SAM"/>
    <property type="match status" value="1"/>
</dbReference>
<evidence type="ECO:0000256" key="7">
    <source>
        <dbReference type="ARBA" id="ARBA00023004"/>
    </source>
</evidence>
<dbReference type="PANTHER" id="PTHR30352">
    <property type="entry name" value="PYRUVATE FORMATE-LYASE-ACTIVATING ENZYME"/>
    <property type="match status" value="1"/>
</dbReference>
<dbReference type="InterPro" id="IPR058240">
    <property type="entry name" value="rSAM_sf"/>
</dbReference>
<dbReference type="Proteomes" id="UP000284651">
    <property type="component" value="Unassembled WGS sequence"/>
</dbReference>
<evidence type="ECO:0000259" key="11">
    <source>
        <dbReference type="PROSITE" id="PS51918"/>
    </source>
</evidence>
<evidence type="ECO:0000256" key="6">
    <source>
        <dbReference type="ARBA" id="ARBA00023002"/>
    </source>
</evidence>
<dbReference type="GO" id="GO:0046872">
    <property type="term" value="F:metal ion binding"/>
    <property type="evidence" value="ECO:0007669"/>
    <property type="project" value="UniProtKB-KW"/>
</dbReference>
<evidence type="ECO:0000256" key="4">
    <source>
        <dbReference type="ARBA" id="ARBA00022691"/>
    </source>
</evidence>
<evidence type="ECO:0000256" key="9">
    <source>
        <dbReference type="ARBA" id="ARBA00047365"/>
    </source>
</evidence>
<dbReference type="InterPro" id="IPR013785">
    <property type="entry name" value="Aldolase_TIM"/>
</dbReference>
<dbReference type="EMBL" id="QSAT01000008">
    <property type="protein sequence ID" value="RGW75846.1"/>
    <property type="molecule type" value="Genomic_DNA"/>
</dbReference>
<reference evidence="12 13" key="1">
    <citation type="submission" date="2018-08" db="EMBL/GenBank/DDBJ databases">
        <title>A genome reference for cultivated species of the human gut microbiota.</title>
        <authorList>
            <person name="Zou Y."/>
            <person name="Xue W."/>
            <person name="Luo G."/>
        </authorList>
    </citation>
    <scope>NUCLEOTIDE SEQUENCE [LARGE SCALE GENOMIC DNA]</scope>
    <source>
        <strain evidence="12 13">AF10-31</strain>
    </source>
</reference>
<keyword evidence="7" id="KW-0408">Iron</keyword>
<evidence type="ECO:0000256" key="2">
    <source>
        <dbReference type="ARBA" id="ARBA00009777"/>
    </source>
</evidence>
<dbReference type="PIRSF" id="PIRSF000371">
    <property type="entry name" value="PFL_act_enz"/>
    <property type="match status" value="1"/>
</dbReference>
<evidence type="ECO:0000313" key="13">
    <source>
        <dbReference type="Proteomes" id="UP000284651"/>
    </source>
</evidence>
<dbReference type="Pfam" id="PF13353">
    <property type="entry name" value="Fer4_12"/>
    <property type="match status" value="1"/>
</dbReference>
<dbReference type="PROSITE" id="PS51379">
    <property type="entry name" value="4FE4S_FER_2"/>
    <property type="match status" value="2"/>
</dbReference>
<dbReference type="InterPro" id="IPR017896">
    <property type="entry name" value="4Fe4S_Fe-S-bd"/>
</dbReference>
<dbReference type="SUPFAM" id="SSF54862">
    <property type="entry name" value="4Fe-4S ferredoxins"/>
    <property type="match status" value="1"/>
</dbReference>
<keyword evidence="5" id="KW-0479">Metal-binding</keyword>
<proteinExistence type="inferred from homology"/>
<feature type="domain" description="Radical SAM core" evidence="11">
    <location>
        <begin position="13"/>
        <end position="285"/>
    </location>
</feature>
<dbReference type="GO" id="GO:0016491">
    <property type="term" value="F:oxidoreductase activity"/>
    <property type="evidence" value="ECO:0007669"/>
    <property type="project" value="UniProtKB-KW"/>
</dbReference>
<feature type="domain" description="4Fe-4S ferredoxin-type" evidence="10">
    <location>
        <begin position="44"/>
        <end position="69"/>
    </location>
</feature>